<sequence length="161" mass="18767">MKRVAVNSKNTSEAHHVVDDQAKLQLRHQTLLQDHLDLQKEVVTKKKKLQAAKQKRDILLAEIGFLRRRLRHLQKLKSAETEPKVVQHETSNTKSKKFSRKRNNDASEAVPSKHSHVVHEEGEELVWEPKRVEKKSKTWLINDKRVGKRKIEVQDEVALNV</sequence>
<feature type="coiled-coil region" evidence="1">
    <location>
        <begin position="35"/>
        <end position="69"/>
    </location>
</feature>
<dbReference type="OrthoDB" id="1295445at2759"/>
<name>A0A2P6PY73_ROSCH</name>
<evidence type="ECO:0000313" key="3">
    <source>
        <dbReference type="EMBL" id="PRQ26878.1"/>
    </source>
</evidence>
<gene>
    <name evidence="3" type="ORF">RchiOBHm_Chr6g0299341</name>
</gene>
<dbReference type="AlphaFoldDB" id="A0A2P6PY73"/>
<dbReference type="EMBL" id="PDCK01000044">
    <property type="protein sequence ID" value="PRQ26878.1"/>
    <property type="molecule type" value="Genomic_DNA"/>
</dbReference>
<proteinExistence type="predicted"/>
<feature type="compositionally biased region" description="Basic and acidic residues" evidence="2">
    <location>
        <begin position="77"/>
        <end position="87"/>
    </location>
</feature>
<dbReference type="Gramene" id="PRQ26878">
    <property type="protein sequence ID" value="PRQ26878"/>
    <property type="gene ID" value="RchiOBHm_Chr6g0299341"/>
</dbReference>
<keyword evidence="1" id="KW-0175">Coiled coil</keyword>
<protein>
    <submittedName>
        <fullName evidence="3">Uncharacterized protein</fullName>
    </submittedName>
</protein>
<keyword evidence="4" id="KW-1185">Reference proteome</keyword>
<evidence type="ECO:0000256" key="2">
    <source>
        <dbReference type="SAM" id="MobiDB-lite"/>
    </source>
</evidence>
<evidence type="ECO:0000256" key="1">
    <source>
        <dbReference type="SAM" id="Coils"/>
    </source>
</evidence>
<dbReference type="PANTHER" id="PTHR34807:SF6">
    <property type="entry name" value="MYB-CC TYPE TRANSCRIPTION FACTOR LHEQLE-CONTAINING DOMAIN-CONTAINING PROTEIN"/>
    <property type="match status" value="1"/>
</dbReference>
<evidence type="ECO:0000313" key="4">
    <source>
        <dbReference type="Proteomes" id="UP000238479"/>
    </source>
</evidence>
<accession>A0A2P6PY73</accession>
<comment type="caution">
    <text evidence="3">The sequence shown here is derived from an EMBL/GenBank/DDBJ whole genome shotgun (WGS) entry which is preliminary data.</text>
</comment>
<dbReference type="OMA" id="WQDQVAF"/>
<dbReference type="PANTHER" id="PTHR34807">
    <property type="entry name" value="OS08G0270800 PROTEIN"/>
    <property type="match status" value="1"/>
</dbReference>
<dbReference type="Proteomes" id="UP000238479">
    <property type="component" value="Chromosome 6"/>
</dbReference>
<organism evidence="3 4">
    <name type="scientific">Rosa chinensis</name>
    <name type="common">China rose</name>
    <dbReference type="NCBI Taxonomy" id="74649"/>
    <lineage>
        <taxon>Eukaryota</taxon>
        <taxon>Viridiplantae</taxon>
        <taxon>Streptophyta</taxon>
        <taxon>Embryophyta</taxon>
        <taxon>Tracheophyta</taxon>
        <taxon>Spermatophyta</taxon>
        <taxon>Magnoliopsida</taxon>
        <taxon>eudicotyledons</taxon>
        <taxon>Gunneridae</taxon>
        <taxon>Pentapetalae</taxon>
        <taxon>rosids</taxon>
        <taxon>fabids</taxon>
        <taxon>Rosales</taxon>
        <taxon>Rosaceae</taxon>
        <taxon>Rosoideae</taxon>
        <taxon>Rosoideae incertae sedis</taxon>
        <taxon>Rosa</taxon>
    </lineage>
</organism>
<feature type="region of interest" description="Disordered" evidence="2">
    <location>
        <begin position="76"/>
        <end position="124"/>
    </location>
</feature>
<reference evidence="3 4" key="1">
    <citation type="journal article" date="2018" name="Nat. Genet.">
        <title>The Rosa genome provides new insights in the design of modern roses.</title>
        <authorList>
            <person name="Bendahmane M."/>
        </authorList>
    </citation>
    <scope>NUCLEOTIDE SEQUENCE [LARGE SCALE GENOMIC DNA]</scope>
    <source>
        <strain evidence="4">cv. Old Blush</strain>
    </source>
</reference>